<organism evidence="7 8">
    <name type="scientific">Dovyalis caffra</name>
    <dbReference type="NCBI Taxonomy" id="77055"/>
    <lineage>
        <taxon>Eukaryota</taxon>
        <taxon>Viridiplantae</taxon>
        <taxon>Streptophyta</taxon>
        <taxon>Embryophyta</taxon>
        <taxon>Tracheophyta</taxon>
        <taxon>Spermatophyta</taxon>
        <taxon>Magnoliopsida</taxon>
        <taxon>eudicotyledons</taxon>
        <taxon>Gunneridae</taxon>
        <taxon>Pentapetalae</taxon>
        <taxon>rosids</taxon>
        <taxon>fabids</taxon>
        <taxon>Malpighiales</taxon>
        <taxon>Salicaceae</taxon>
        <taxon>Flacourtieae</taxon>
        <taxon>Dovyalis</taxon>
    </lineage>
</organism>
<dbReference type="Gene3D" id="1.20.1160.11">
    <property type="entry name" value="Paired amphipathic helix"/>
    <property type="match status" value="1"/>
</dbReference>
<protein>
    <recommendedName>
        <fullName evidence="6">Histone deacetylase interacting domain-containing protein</fullName>
    </recommendedName>
</protein>
<dbReference type="PROSITE" id="PS51477">
    <property type="entry name" value="PAH"/>
    <property type="match status" value="1"/>
</dbReference>
<dbReference type="Pfam" id="PF02671">
    <property type="entry name" value="PAH"/>
    <property type="match status" value="1"/>
</dbReference>
<dbReference type="InterPro" id="IPR003822">
    <property type="entry name" value="PAH"/>
</dbReference>
<feature type="compositionally biased region" description="Basic and acidic residues" evidence="5">
    <location>
        <begin position="224"/>
        <end position="233"/>
    </location>
</feature>
<keyword evidence="8" id="KW-1185">Reference proteome</keyword>
<evidence type="ECO:0000256" key="2">
    <source>
        <dbReference type="ARBA" id="ARBA00022491"/>
    </source>
</evidence>
<evidence type="ECO:0000256" key="4">
    <source>
        <dbReference type="PROSITE-ProRule" id="PRU00810"/>
    </source>
</evidence>
<dbReference type="GO" id="GO:0000118">
    <property type="term" value="C:histone deacetylase complex"/>
    <property type="evidence" value="ECO:0007669"/>
    <property type="project" value="TreeGrafter"/>
</dbReference>
<comment type="subcellular location">
    <subcellularLocation>
        <location evidence="1 4">Nucleus</location>
    </subcellularLocation>
</comment>
<sequence>MKRQRECSDDCHSILFQFPREEVDAALNYARKLKAWFRYDQPAEKIYSFGTALRDAMDTGAAHNGEVGRLTIVPEYFSARVKAILGGNRDLIYGFNSLMPPLYQISLDDEEKKETEATMESQISLDDEEKKETEAAIEIKATGDREMDFMKKMGSKRGQDGCEELLKNFNLCKEGSRSFAEGWNFGRRLTDAHPDLQSKLLNFIPITEPTPVTYSLPKLQSSEPGKRRVDELQKNNPESFEVCKKKKESELVKADGSQVKGISLDDQEEKKTEATTESKTVSYRVGMDFVNKLKIKCGEDGCKELLKNINLFKKGSKNLVDVYDFSLSLTKDHPDLQKELIKFMSLSELENLLAYHLPDWLSSDPTNTRAADELQKKSQNSKETKIFKAVGSEAKGSEIMDEKIREGLGFLEEVKKRLPCEVSYKNFLKLFFYYTKGKIGNSELKKMVANLIGKYPDLMDKFNNFWSNCDSVNVLEVRGCKERDKRREKHRNKSGKYRKEFFECEDERYQLDMLLEWLKSAITYVDELGRDTLRNEEKNGSQRIFLRCIERLYGDQGVEILEIFNKDPQRTLPVLRLRLLQKLEELIQFRQTLKK</sequence>
<dbReference type="InterPro" id="IPR013194">
    <property type="entry name" value="HDAC_interact_dom"/>
</dbReference>
<keyword evidence="2" id="KW-0678">Repressor</keyword>
<dbReference type="EMBL" id="CAWUPB010000893">
    <property type="protein sequence ID" value="CAK7328486.1"/>
    <property type="molecule type" value="Genomic_DNA"/>
</dbReference>
<name>A0AAV1R3Z9_9ROSI</name>
<dbReference type="PANTHER" id="PTHR12346">
    <property type="entry name" value="SIN3B-RELATED"/>
    <property type="match status" value="1"/>
</dbReference>
<gene>
    <name evidence="7" type="ORF">DCAF_LOCUS6210</name>
</gene>
<evidence type="ECO:0000313" key="7">
    <source>
        <dbReference type="EMBL" id="CAK7328486.1"/>
    </source>
</evidence>
<dbReference type="PANTHER" id="PTHR12346:SF8">
    <property type="entry name" value="PAIRED AMPHIPATHIC HELIX PROTEIN SIN3-LIKE 2"/>
    <property type="match status" value="1"/>
</dbReference>
<dbReference type="Pfam" id="PF08295">
    <property type="entry name" value="Sin3_corepress"/>
    <property type="match status" value="1"/>
</dbReference>
<dbReference type="GO" id="GO:0000785">
    <property type="term" value="C:chromatin"/>
    <property type="evidence" value="ECO:0007669"/>
    <property type="project" value="TreeGrafter"/>
</dbReference>
<evidence type="ECO:0000256" key="3">
    <source>
        <dbReference type="ARBA" id="ARBA00023242"/>
    </source>
</evidence>
<reference evidence="7 8" key="1">
    <citation type="submission" date="2024-01" db="EMBL/GenBank/DDBJ databases">
        <authorList>
            <person name="Waweru B."/>
        </authorList>
    </citation>
    <scope>NUCLEOTIDE SEQUENCE [LARGE SCALE GENOMIC DNA]</scope>
</reference>
<dbReference type="GO" id="GO:0000122">
    <property type="term" value="P:negative regulation of transcription by RNA polymerase II"/>
    <property type="evidence" value="ECO:0007669"/>
    <property type="project" value="TreeGrafter"/>
</dbReference>
<evidence type="ECO:0000259" key="6">
    <source>
        <dbReference type="Pfam" id="PF08295"/>
    </source>
</evidence>
<dbReference type="Proteomes" id="UP001314170">
    <property type="component" value="Unassembled WGS sequence"/>
</dbReference>
<evidence type="ECO:0000313" key="8">
    <source>
        <dbReference type="Proteomes" id="UP001314170"/>
    </source>
</evidence>
<feature type="region of interest" description="Disordered" evidence="5">
    <location>
        <begin position="215"/>
        <end position="234"/>
    </location>
</feature>
<feature type="domain" description="Histone deacetylase interacting" evidence="6">
    <location>
        <begin position="491"/>
        <end position="532"/>
    </location>
</feature>
<accession>A0AAV1R3Z9</accession>
<evidence type="ECO:0000256" key="1">
    <source>
        <dbReference type="ARBA" id="ARBA00004123"/>
    </source>
</evidence>
<dbReference type="GO" id="GO:0003714">
    <property type="term" value="F:transcription corepressor activity"/>
    <property type="evidence" value="ECO:0007669"/>
    <property type="project" value="InterPro"/>
</dbReference>
<comment type="caution">
    <text evidence="7">The sequence shown here is derived from an EMBL/GenBank/DDBJ whole genome shotgun (WGS) entry which is preliminary data.</text>
</comment>
<proteinExistence type="predicted"/>
<dbReference type="AlphaFoldDB" id="A0AAV1R3Z9"/>
<dbReference type="SUPFAM" id="SSF47762">
    <property type="entry name" value="PAH2 domain"/>
    <property type="match status" value="2"/>
</dbReference>
<keyword evidence="3 4" id="KW-0539">Nucleus</keyword>
<evidence type="ECO:0000256" key="5">
    <source>
        <dbReference type="SAM" id="MobiDB-lite"/>
    </source>
</evidence>
<dbReference type="InterPro" id="IPR036600">
    <property type="entry name" value="PAH_sf"/>
</dbReference>
<dbReference type="InterPro" id="IPR039774">
    <property type="entry name" value="Sin3-like"/>
</dbReference>